<keyword evidence="2" id="KW-0813">Transport</keyword>
<dbReference type="InterPro" id="IPR038404">
    <property type="entry name" value="TRAP_DctP_sf"/>
</dbReference>
<dbReference type="Gene3D" id="3.40.190.170">
    <property type="entry name" value="Bacterial extracellular solute-binding protein, family 7"/>
    <property type="match status" value="1"/>
</dbReference>
<organism evidence="4 5">
    <name type="scientific">Azospirillum brasilense</name>
    <dbReference type="NCBI Taxonomy" id="192"/>
    <lineage>
        <taxon>Bacteria</taxon>
        <taxon>Pseudomonadati</taxon>
        <taxon>Pseudomonadota</taxon>
        <taxon>Alphaproteobacteria</taxon>
        <taxon>Rhodospirillales</taxon>
        <taxon>Azospirillaceae</taxon>
        <taxon>Azospirillum</taxon>
    </lineage>
</organism>
<dbReference type="EMBL" id="NOWT01000001">
    <property type="protein sequence ID" value="OYD86456.1"/>
    <property type="molecule type" value="Genomic_DNA"/>
</dbReference>
<dbReference type="PANTHER" id="PTHR33376">
    <property type="match status" value="1"/>
</dbReference>
<dbReference type="Pfam" id="PF03480">
    <property type="entry name" value="DctP"/>
    <property type="match status" value="1"/>
</dbReference>
<reference evidence="4 5" key="1">
    <citation type="submission" date="2017-07" db="EMBL/GenBank/DDBJ databases">
        <title>Whole genome sequence of Azospirillum brasilense 2A1, a potential biofertilizer strain.</title>
        <authorList>
            <person name="Fontana C.A."/>
            <person name="Toffoli L.M."/>
            <person name="Salazar S.M."/>
            <person name="Puglisi E."/>
            <person name="Pedraza R."/>
            <person name="Bassi D."/>
            <person name="Cocconcelli P.S."/>
        </authorList>
    </citation>
    <scope>NUCLEOTIDE SEQUENCE [LARGE SCALE GENOMIC DNA]</scope>
    <source>
        <strain evidence="4 5">2A1</strain>
    </source>
</reference>
<dbReference type="GO" id="GO:0030288">
    <property type="term" value="C:outer membrane-bounded periplasmic space"/>
    <property type="evidence" value="ECO:0007669"/>
    <property type="project" value="InterPro"/>
</dbReference>
<dbReference type="AlphaFoldDB" id="A0A235HKY3"/>
<comment type="caution">
    <text evidence="4">The sequence shown here is derived from an EMBL/GenBank/DDBJ whole genome shotgun (WGS) entry which is preliminary data.</text>
</comment>
<dbReference type="Proteomes" id="UP000215367">
    <property type="component" value="Unassembled WGS sequence"/>
</dbReference>
<gene>
    <name evidence="4" type="ORF">CHT98_02030</name>
</gene>
<dbReference type="NCBIfam" id="NF037995">
    <property type="entry name" value="TRAP_S1"/>
    <property type="match status" value="1"/>
</dbReference>
<name>A0A235HKY3_AZOBR</name>
<evidence type="ECO:0000313" key="5">
    <source>
        <dbReference type="Proteomes" id="UP000215367"/>
    </source>
</evidence>
<dbReference type="GO" id="GO:0055085">
    <property type="term" value="P:transmembrane transport"/>
    <property type="evidence" value="ECO:0007669"/>
    <property type="project" value="InterPro"/>
</dbReference>
<keyword evidence="3" id="KW-0732">Signal</keyword>
<dbReference type="InterPro" id="IPR018389">
    <property type="entry name" value="DctP_fam"/>
</dbReference>
<dbReference type="CDD" id="cd13678">
    <property type="entry name" value="PBP2_TRAP_DctP10"/>
    <property type="match status" value="1"/>
</dbReference>
<comment type="similarity">
    <text evidence="1">Belongs to the bacterial solute-binding protein 7 family.</text>
</comment>
<dbReference type="SUPFAM" id="SSF53850">
    <property type="entry name" value="Periplasmic binding protein-like II"/>
    <property type="match status" value="1"/>
</dbReference>
<evidence type="ECO:0000256" key="1">
    <source>
        <dbReference type="ARBA" id="ARBA00009023"/>
    </source>
</evidence>
<evidence type="ECO:0000256" key="2">
    <source>
        <dbReference type="ARBA" id="ARBA00022448"/>
    </source>
</evidence>
<sequence>MVLPGVVANGAAAADYKAEYKLSTVLGKPFPWGIGGDRWAELVKEKTNGRINVKMYPGSALVNGDQTKEFTALRQGVIDMAVGSTINWSPQVKELNLFSLPFLMPDHKAMDALTQGPVGKQLFDLLATKDVVPLAWGENGFREVSNSKHAISKPEDLKGLKIRVVGSPLYLDTFTALGANPTQMSWADAQPALSTGAVDGQENPVAVFTAAKLPTLGQKHLTLWGYVADPLIFVVNKEVWNSWSKEDQEAVRAAAVQAAAEEVAIARKGITAQDDSLLKELAGQGVAVVQLTPEQQKAFQTATRAVYDKWAKTIGPDLVKAAETSIAGRQ</sequence>
<evidence type="ECO:0000256" key="3">
    <source>
        <dbReference type="ARBA" id="ARBA00022729"/>
    </source>
</evidence>
<dbReference type="NCBIfam" id="TIGR00787">
    <property type="entry name" value="dctP"/>
    <property type="match status" value="1"/>
</dbReference>
<dbReference type="PIRSF" id="PIRSF006470">
    <property type="entry name" value="DctB"/>
    <property type="match status" value="1"/>
</dbReference>
<dbReference type="PANTHER" id="PTHR33376:SF7">
    <property type="entry name" value="C4-DICARBOXYLATE-BINDING PROTEIN DCTB"/>
    <property type="match status" value="1"/>
</dbReference>
<proteinExistence type="inferred from homology"/>
<accession>A0A235HKY3</accession>
<evidence type="ECO:0000313" key="4">
    <source>
        <dbReference type="EMBL" id="OYD86456.1"/>
    </source>
</evidence>
<dbReference type="InterPro" id="IPR004682">
    <property type="entry name" value="TRAP_DctP"/>
</dbReference>
<protein>
    <submittedName>
        <fullName evidence="4">C4-dicarboxylate ABC transporter</fullName>
    </submittedName>
</protein>